<gene>
    <name evidence="2" type="ORF">IAC18_07940</name>
</gene>
<reference evidence="2" key="1">
    <citation type="submission" date="2020-10" db="EMBL/GenBank/DDBJ databases">
        <authorList>
            <person name="Gilroy R."/>
        </authorList>
    </citation>
    <scope>NUCLEOTIDE SEQUENCE</scope>
    <source>
        <strain evidence="2">ChiHjej10B9-9673</strain>
    </source>
</reference>
<reference evidence="2" key="2">
    <citation type="journal article" date="2021" name="PeerJ">
        <title>Extensive microbial diversity within the chicken gut microbiome revealed by metagenomics and culture.</title>
        <authorList>
            <person name="Gilroy R."/>
            <person name="Ravi A."/>
            <person name="Getino M."/>
            <person name="Pursley I."/>
            <person name="Horton D.L."/>
            <person name="Alikhan N.F."/>
            <person name="Baker D."/>
            <person name="Gharbi K."/>
            <person name="Hall N."/>
            <person name="Watson M."/>
            <person name="Adriaenssens E.M."/>
            <person name="Foster-Nyarko E."/>
            <person name="Jarju S."/>
            <person name="Secka A."/>
            <person name="Antonio M."/>
            <person name="Oren A."/>
            <person name="Chaudhuri R.R."/>
            <person name="La Ragione R."/>
            <person name="Hildebrand F."/>
            <person name="Pallen M.J."/>
        </authorList>
    </citation>
    <scope>NUCLEOTIDE SEQUENCE</scope>
    <source>
        <strain evidence="2">ChiHjej10B9-9673</strain>
    </source>
</reference>
<feature type="domain" description="Peptidase C39-like" evidence="1">
    <location>
        <begin position="141"/>
        <end position="274"/>
    </location>
</feature>
<dbReference type="Pfam" id="PF13529">
    <property type="entry name" value="Peptidase_C39_2"/>
    <property type="match status" value="1"/>
</dbReference>
<accession>A0A9D1FFD7</accession>
<evidence type="ECO:0000313" key="3">
    <source>
        <dbReference type="Proteomes" id="UP000824001"/>
    </source>
</evidence>
<dbReference type="EMBL" id="DVJK01000224">
    <property type="protein sequence ID" value="HIS67481.1"/>
    <property type="molecule type" value="Genomic_DNA"/>
</dbReference>
<dbReference type="Proteomes" id="UP000824001">
    <property type="component" value="Unassembled WGS sequence"/>
</dbReference>
<proteinExistence type="predicted"/>
<dbReference type="InterPro" id="IPR039564">
    <property type="entry name" value="Peptidase_C39-like"/>
</dbReference>
<name>A0A9D1FFD7_9FIRM</name>
<organism evidence="2 3">
    <name type="scientific">Candidatus Scatomorpha merdipullorum</name>
    <dbReference type="NCBI Taxonomy" id="2840927"/>
    <lineage>
        <taxon>Bacteria</taxon>
        <taxon>Bacillati</taxon>
        <taxon>Bacillota</taxon>
        <taxon>Clostridia</taxon>
        <taxon>Eubacteriales</taxon>
        <taxon>Candidatus Scatomorpha</taxon>
    </lineage>
</organism>
<comment type="caution">
    <text evidence="2">The sequence shown here is derived from an EMBL/GenBank/DDBJ whole genome shotgun (WGS) entry which is preliminary data.</text>
</comment>
<evidence type="ECO:0000259" key="1">
    <source>
        <dbReference type="Pfam" id="PF13529"/>
    </source>
</evidence>
<evidence type="ECO:0000313" key="2">
    <source>
        <dbReference type="EMBL" id="HIS67481.1"/>
    </source>
</evidence>
<sequence>MHQKKNPGGALIIAALLMMTVFTIAAASLSREEGAAGAASSSDAPPEAETLYLEGLEAKITREMAVNECGAEEERALCALAAERPELAARLNFMAEHLDIYSEAAVKTALQSEEKLDFALEIPFRTPDEGGSDAVIELGGGVPYLKQYDGRWGYHPYGSGPLGLTGCGPTCLAMAAAHLKGDATLNPARIADYAEENGYYAEGAGTVWTLFTEGAAGLGLAGEELPLDEGVMKSQLDSGAVLVLSMLPGDFTDDGHFIIIDKYDAAGFSVLDPNSPERSARWSFERLSGQIANLWALSA</sequence>
<dbReference type="Gene3D" id="3.90.70.10">
    <property type="entry name" value="Cysteine proteinases"/>
    <property type="match status" value="1"/>
</dbReference>
<dbReference type="AlphaFoldDB" id="A0A9D1FFD7"/>
<protein>
    <submittedName>
        <fullName evidence="2">C39 family peptidase</fullName>
    </submittedName>
</protein>